<dbReference type="InterPro" id="IPR043128">
    <property type="entry name" value="Rev_trsase/Diguanyl_cyclase"/>
</dbReference>
<name>A0ABN9MJ54_9NEOB</name>
<dbReference type="InterPro" id="IPR042302">
    <property type="entry name" value="E1_FCCH_sf"/>
</dbReference>
<dbReference type="SUPFAM" id="SSF69572">
    <property type="entry name" value="Activating enzymes of the ubiquitin-like proteins"/>
    <property type="match status" value="1"/>
</dbReference>
<organism evidence="5 6">
    <name type="scientific">Ranitomeya imitator</name>
    <name type="common">mimic poison frog</name>
    <dbReference type="NCBI Taxonomy" id="111125"/>
    <lineage>
        <taxon>Eukaryota</taxon>
        <taxon>Metazoa</taxon>
        <taxon>Chordata</taxon>
        <taxon>Craniata</taxon>
        <taxon>Vertebrata</taxon>
        <taxon>Euteleostomi</taxon>
        <taxon>Amphibia</taxon>
        <taxon>Batrachia</taxon>
        <taxon>Anura</taxon>
        <taxon>Neobatrachia</taxon>
        <taxon>Hyloidea</taxon>
        <taxon>Dendrobatidae</taxon>
        <taxon>Dendrobatinae</taxon>
        <taxon>Ranitomeya</taxon>
    </lineage>
</organism>
<dbReference type="CDD" id="cd03714">
    <property type="entry name" value="RT_DIRS1"/>
    <property type="match status" value="1"/>
</dbReference>
<dbReference type="InterPro" id="IPR032420">
    <property type="entry name" value="E1_4HB"/>
</dbReference>
<dbReference type="Proteomes" id="UP001176940">
    <property type="component" value="Unassembled WGS sequence"/>
</dbReference>
<comment type="similarity">
    <text evidence="1">Belongs to the beta type-B retroviral polymerase family. HERV class-II K(HML-2) pol subfamily.</text>
</comment>
<sequence length="546" mass="62266">MESVNTAIKLLFPCCFMAAIDLKDAYYHVPIHRDYQKFLRVAVYVQGCLRHYQYAALPFGLSIAPRIFTKLMSDVMFFLRSQNVVIVPYLDDFLIIGNSAAHCMVQIKEVITTLERLEWKINLAKLRLTPELVQSFLGLVLDSTRQLCLLPENKLVKIQNLGKGIVVTEAVRFAQFHARPLQLALWSSSRMIPCFYLLRATGMSISDNATAKTYINRQGRTRSKQVKLESREKDKGRRGPYILDSFGLAKKGPVNMFMDVPWKLPGRPDPLALKVPSSSRVHIFVKALTIHDTRHCETWDLGTNFFIREDDITNKKNRAEACLRHVEELNPYVQVISSTIPLDESSDLSFLKQFQCVILTEARLSMRTRINNFCHDQQPPIKFICSDSYGVCSYVFCDFGDEFQVFDTTGEEPKEIFISNITQSNPGVVTCFDNRPHNLESGQFMTFREVNGMTSLNGSTHQITVTSPYSFSVGDTSDMDPYEHGGLAVQVKMPQSFTFERLEKQLMNPKYLIADFSKLEAPLSIHAAMLALDHFQEKHGRLPNIR</sequence>
<dbReference type="InterPro" id="IPR032418">
    <property type="entry name" value="E1_FCCH"/>
</dbReference>
<dbReference type="InterPro" id="IPR035985">
    <property type="entry name" value="Ubiquitin-activating_enz"/>
</dbReference>
<evidence type="ECO:0000256" key="1">
    <source>
        <dbReference type="ARBA" id="ARBA00010879"/>
    </source>
</evidence>
<dbReference type="Pfam" id="PF00899">
    <property type="entry name" value="ThiF"/>
    <property type="match status" value="1"/>
</dbReference>
<dbReference type="InterPro" id="IPR000594">
    <property type="entry name" value="ThiF_NAD_FAD-bd"/>
</dbReference>
<protein>
    <recommendedName>
        <fullName evidence="2">ribonuclease H</fullName>
        <ecNumber evidence="2">3.1.26.4</ecNumber>
    </recommendedName>
</protein>
<dbReference type="Gene3D" id="2.40.30.180">
    <property type="entry name" value="Ubiquitin-activating enzyme E1, FCCH domain"/>
    <property type="match status" value="1"/>
</dbReference>
<dbReference type="Gene3D" id="3.10.10.10">
    <property type="entry name" value="HIV Type 1 Reverse Transcriptase, subunit A, domain 1"/>
    <property type="match status" value="1"/>
</dbReference>
<proteinExistence type="inferred from homology"/>
<accession>A0ABN9MJ54</accession>
<evidence type="ECO:0000256" key="2">
    <source>
        <dbReference type="ARBA" id="ARBA00012180"/>
    </source>
</evidence>
<dbReference type="Pfam" id="PF16191">
    <property type="entry name" value="E1_4HB"/>
    <property type="match status" value="1"/>
</dbReference>
<dbReference type="Pfam" id="PF00078">
    <property type="entry name" value="RVT_1"/>
    <property type="match status" value="1"/>
</dbReference>
<dbReference type="Gene3D" id="3.40.50.12550">
    <property type="entry name" value="Ubiquitin-activating enzyme E1, inactive adenylation domain, subdomain 2"/>
    <property type="match status" value="1"/>
</dbReference>
<dbReference type="InterPro" id="IPR043502">
    <property type="entry name" value="DNA/RNA_pol_sf"/>
</dbReference>
<dbReference type="PANTHER" id="PTHR33050:SF7">
    <property type="entry name" value="RIBONUCLEASE H"/>
    <property type="match status" value="1"/>
</dbReference>
<feature type="domain" description="Reverse transcriptase" evidence="4">
    <location>
        <begin position="1"/>
        <end position="141"/>
    </location>
</feature>
<reference evidence="5" key="1">
    <citation type="submission" date="2023-07" db="EMBL/GenBank/DDBJ databases">
        <authorList>
            <person name="Stuckert A."/>
        </authorList>
    </citation>
    <scope>NUCLEOTIDE SEQUENCE</scope>
</reference>
<dbReference type="Gene3D" id="3.50.50.80">
    <property type="entry name" value="Ubiquitin-activating enzyme E1, inactive adenylation domain, subdomain 1"/>
    <property type="match status" value="1"/>
</dbReference>
<evidence type="ECO:0000259" key="4">
    <source>
        <dbReference type="PROSITE" id="PS50878"/>
    </source>
</evidence>
<dbReference type="EC" id="3.1.26.4" evidence="2"/>
<dbReference type="Pfam" id="PF16190">
    <property type="entry name" value="E1_FCCH"/>
    <property type="match status" value="1"/>
</dbReference>
<evidence type="ECO:0000256" key="3">
    <source>
        <dbReference type="ARBA" id="ARBA00043952"/>
    </source>
</evidence>
<evidence type="ECO:0000313" key="6">
    <source>
        <dbReference type="Proteomes" id="UP001176940"/>
    </source>
</evidence>
<dbReference type="Gene3D" id="3.30.70.270">
    <property type="match status" value="1"/>
</dbReference>
<gene>
    <name evidence="5" type="ORF">RIMI_LOCUS21693993</name>
</gene>
<comment type="pathway">
    <text evidence="3">Protein modification.</text>
</comment>
<dbReference type="InterPro" id="IPR042449">
    <property type="entry name" value="Ub-E1_IAD_1"/>
</dbReference>
<dbReference type="PANTHER" id="PTHR33050">
    <property type="entry name" value="REVERSE TRANSCRIPTASE DOMAIN-CONTAINING PROTEIN"/>
    <property type="match status" value="1"/>
</dbReference>
<comment type="caution">
    <text evidence="5">The sequence shown here is derived from an EMBL/GenBank/DDBJ whole genome shotgun (WGS) entry which is preliminary data.</text>
</comment>
<dbReference type="SUPFAM" id="SSF56672">
    <property type="entry name" value="DNA/RNA polymerases"/>
    <property type="match status" value="1"/>
</dbReference>
<dbReference type="EMBL" id="CAUEEQ010077358">
    <property type="protein sequence ID" value="CAJ0966813.1"/>
    <property type="molecule type" value="Genomic_DNA"/>
</dbReference>
<dbReference type="InterPro" id="IPR000477">
    <property type="entry name" value="RT_dom"/>
</dbReference>
<evidence type="ECO:0000313" key="5">
    <source>
        <dbReference type="EMBL" id="CAJ0966813.1"/>
    </source>
</evidence>
<dbReference type="InterPro" id="IPR052055">
    <property type="entry name" value="Hepadnavirus_pol/RT"/>
</dbReference>
<keyword evidence="6" id="KW-1185">Reference proteome</keyword>
<dbReference type="PROSITE" id="PS50878">
    <property type="entry name" value="RT_POL"/>
    <property type="match status" value="1"/>
</dbReference>